<keyword evidence="7" id="KW-0597">Phosphoprotein</keyword>
<evidence type="ECO:0000256" key="6">
    <source>
        <dbReference type="ARBA" id="ARBA00023163"/>
    </source>
</evidence>
<dbReference type="SUPFAM" id="SSF46689">
    <property type="entry name" value="Homeodomain-like"/>
    <property type="match status" value="1"/>
</dbReference>
<dbReference type="SMART" id="SM00448">
    <property type="entry name" value="REC"/>
    <property type="match status" value="1"/>
</dbReference>
<dbReference type="SUPFAM" id="SSF52172">
    <property type="entry name" value="CheY-like"/>
    <property type="match status" value="1"/>
</dbReference>
<dbReference type="EMBL" id="CP145607">
    <property type="protein sequence ID" value="WWM69456.1"/>
    <property type="molecule type" value="Genomic_DNA"/>
</dbReference>
<gene>
    <name evidence="10" type="ORF">V6R86_01765</name>
</gene>
<dbReference type="PANTHER" id="PTHR32071">
    <property type="entry name" value="TRANSCRIPTIONAL REGULATORY PROTEIN"/>
    <property type="match status" value="1"/>
</dbReference>
<dbReference type="InterPro" id="IPR025662">
    <property type="entry name" value="Sigma_54_int_dom_ATP-bd_1"/>
</dbReference>
<dbReference type="PRINTS" id="PR01590">
    <property type="entry name" value="HTHFIS"/>
</dbReference>
<keyword evidence="4" id="KW-0805">Transcription regulation</keyword>
<evidence type="ECO:0000256" key="4">
    <source>
        <dbReference type="ARBA" id="ARBA00023015"/>
    </source>
</evidence>
<dbReference type="PROSITE" id="PS50110">
    <property type="entry name" value="RESPONSE_REGULATORY"/>
    <property type="match status" value="1"/>
</dbReference>
<feature type="domain" description="Sigma-54 factor interaction" evidence="8">
    <location>
        <begin position="141"/>
        <end position="370"/>
    </location>
</feature>
<evidence type="ECO:0000313" key="11">
    <source>
        <dbReference type="Proteomes" id="UP001382935"/>
    </source>
</evidence>
<evidence type="ECO:0000256" key="1">
    <source>
        <dbReference type="ARBA" id="ARBA00022741"/>
    </source>
</evidence>
<dbReference type="Pfam" id="PF00158">
    <property type="entry name" value="Sigma54_activat"/>
    <property type="match status" value="1"/>
</dbReference>
<dbReference type="InterPro" id="IPR011006">
    <property type="entry name" value="CheY-like_superfamily"/>
</dbReference>
<accession>A0ABZ2FX98</accession>
<protein>
    <submittedName>
        <fullName evidence="10">Sigma-54 dependent transcriptional regulator</fullName>
    </submittedName>
</protein>
<evidence type="ECO:0000256" key="2">
    <source>
        <dbReference type="ARBA" id="ARBA00022840"/>
    </source>
</evidence>
<feature type="modified residue" description="4-aspartylphosphate" evidence="7">
    <location>
        <position position="51"/>
    </location>
</feature>
<dbReference type="InterPro" id="IPR025943">
    <property type="entry name" value="Sigma_54_int_dom_ATP-bd_2"/>
</dbReference>
<keyword evidence="1" id="KW-0547">Nucleotide-binding</keyword>
<dbReference type="SUPFAM" id="SSF52540">
    <property type="entry name" value="P-loop containing nucleoside triphosphate hydrolases"/>
    <property type="match status" value="1"/>
</dbReference>
<name>A0ABZ2FX98_9SPHN</name>
<keyword evidence="11" id="KW-1185">Reference proteome</keyword>
<evidence type="ECO:0000313" key="10">
    <source>
        <dbReference type="EMBL" id="WWM69456.1"/>
    </source>
</evidence>
<evidence type="ECO:0000259" key="8">
    <source>
        <dbReference type="PROSITE" id="PS50045"/>
    </source>
</evidence>
<feature type="domain" description="Response regulatory" evidence="9">
    <location>
        <begin position="2"/>
        <end position="116"/>
    </location>
</feature>
<dbReference type="Gene3D" id="3.40.50.2300">
    <property type="match status" value="1"/>
</dbReference>
<evidence type="ECO:0000256" key="3">
    <source>
        <dbReference type="ARBA" id="ARBA00023012"/>
    </source>
</evidence>
<dbReference type="CDD" id="cd17549">
    <property type="entry name" value="REC_DctD-like"/>
    <property type="match status" value="1"/>
</dbReference>
<organism evidence="10 11">
    <name type="scientific">Sphingomonas kaistensis</name>
    <dbReference type="NCBI Taxonomy" id="298708"/>
    <lineage>
        <taxon>Bacteria</taxon>
        <taxon>Pseudomonadati</taxon>
        <taxon>Pseudomonadota</taxon>
        <taxon>Alphaproteobacteria</taxon>
        <taxon>Sphingomonadales</taxon>
        <taxon>Sphingomonadaceae</taxon>
        <taxon>Sphingomonas</taxon>
    </lineage>
</organism>
<dbReference type="InterPro" id="IPR027417">
    <property type="entry name" value="P-loop_NTPase"/>
</dbReference>
<evidence type="ECO:0000256" key="7">
    <source>
        <dbReference type="PROSITE-ProRule" id="PRU00169"/>
    </source>
</evidence>
<dbReference type="Gene3D" id="3.40.50.300">
    <property type="entry name" value="P-loop containing nucleotide triphosphate hydrolases"/>
    <property type="match status" value="1"/>
</dbReference>
<dbReference type="PROSITE" id="PS50045">
    <property type="entry name" value="SIGMA54_INTERACT_4"/>
    <property type="match status" value="1"/>
</dbReference>
<dbReference type="Gene3D" id="1.10.8.60">
    <property type="match status" value="1"/>
</dbReference>
<evidence type="ECO:0000259" key="9">
    <source>
        <dbReference type="PROSITE" id="PS50110"/>
    </source>
</evidence>
<dbReference type="RefSeq" id="WP_338501514.1">
    <property type="nucleotide sequence ID" value="NZ_CP145607.1"/>
</dbReference>
<dbReference type="InterPro" id="IPR002078">
    <property type="entry name" value="Sigma_54_int"/>
</dbReference>
<reference evidence="10 11" key="1">
    <citation type="submission" date="2024-02" db="EMBL/GenBank/DDBJ databases">
        <title>Full genome sequence of Sphingomonas kaistensis.</title>
        <authorList>
            <person name="Poletto B.L."/>
            <person name="Silva G."/>
            <person name="Galante D."/>
            <person name="Campos K.R."/>
            <person name="Santos M.B.N."/>
            <person name="Sacchi C.T."/>
        </authorList>
    </citation>
    <scope>NUCLEOTIDE SEQUENCE [LARGE SCALE GENOMIC DNA]</scope>
    <source>
        <strain evidence="10 11">MA4R</strain>
    </source>
</reference>
<dbReference type="Gene3D" id="1.10.10.60">
    <property type="entry name" value="Homeodomain-like"/>
    <property type="match status" value="1"/>
</dbReference>
<dbReference type="SMART" id="SM00382">
    <property type="entry name" value="AAA"/>
    <property type="match status" value="1"/>
</dbReference>
<keyword evidence="6" id="KW-0804">Transcription</keyword>
<evidence type="ECO:0000256" key="5">
    <source>
        <dbReference type="ARBA" id="ARBA00023159"/>
    </source>
</evidence>
<dbReference type="InterPro" id="IPR003593">
    <property type="entry name" value="AAA+_ATPase"/>
</dbReference>
<proteinExistence type="predicted"/>
<keyword evidence="2" id="KW-0067">ATP-binding</keyword>
<dbReference type="InterPro" id="IPR058031">
    <property type="entry name" value="AAA_lid_NorR"/>
</dbReference>
<sequence length="437" mass="48014">MKTLLIDDDPTLRSMLRQAFELEDLPIEVADDPLEALAGITPEFEGVVVTDVRMPGIDGLELFARVHKIDPDIPVIVMTGHADVPMVVDALKRGVFDFIPKPFAADHLINSVRKAADRRSLVLENRALRAAAARAEEGEILIGETPAMVRLRDTMRQVSLADLDVLIEGETGTGKELVALLLHRWGPRRTRPFVAVNCAALPPGYAEAELFGYAPGAHPHHRSGQVGSIEASSGGTLFLDEVGSMPLAIQGALLRVIEEREVAVIGGERPRPVNLHIVAATNTDLDEAVQEGRFRKDLFYRLNAVQLRVPPLRDRPADISLLFSYFVEDAVSSSGRAYPAIGRDIHAHLLAHRWPGNVRELRSYARRIALGLHPEETSTDAADLATQVAEYEAGLIRDALARCGGDIPSTLSRLGLARNTLYDKLKRYGIRPADYRR</sequence>
<dbReference type="PROSITE" id="PS00675">
    <property type="entry name" value="SIGMA54_INTERACT_1"/>
    <property type="match status" value="1"/>
</dbReference>
<dbReference type="InterPro" id="IPR009057">
    <property type="entry name" value="Homeodomain-like_sf"/>
</dbReference>
<dbReference type="InterPro" id="IPR002197">
    <property type="entry name" value="HTH_Fis"/>
</dbReference>
<dbReference type="Pfam" id="PF00072">
    <property type="entry name" value="Response_reg"/>
    <property type="match status" value="1"/>
</dbReference>
<dbReference type="CDD" id="cd00009">
    <property type="entry name" value="AAA"/>
    <property type="match status" value="1"/>
</dbReference>
<dbReference type="PROSITE" id="PS00676">
    <property type="entry name" value="SIGMA54_INTERACT_2"/>
    <property type="match status" value="1"/>
</dbReference>
<dbReference type="PANTHER" id="PTHR32071:SF57">
    <property type="entry name" value="C4-DICARBOXYLATE TRANSPORT TRANSCRIPTIONAL REGULATORY PROTEIN DCTD"/>
    <property type="match status" value="1"/>
</dbReference>
<keyword evidence="3" id="KW-0902">Two-component regulatory system</keyword>
<dbReference type="Pfam" id="PF25601">
    <property type="entry name" value="AAA_lid_14"/>
    <property type="match status" value="1"/>
</dbReference>
<dbReference type="Proteomes" id="UP001382935">
    <property type="component" value="Chromosome"/>
</dbReference>
<keyword evidence="5" id="KW-0010">Activator</keyword>
<dbReference type="InterPro" id="IPR001789">
    <property type="entry name" value="Sig_transdc_resp-reg_receiver"/>
</dbReference>